<reference evidence="7 8" key="1">
    <citation type="submission" date="2015-11" db="EMBL/GenBank/DDBJ databases">
        <title>A Two-component Flavoprotein Monooxygenase System MeaXY Responsible for para-Hydroxylation of 2-Methyl-6-ethylaniline and 2,6-Diethylaniline in Sphingobium baderi DE-13.</title>
        <authorList>
            <person name="Cheng M."/>
            <person name="Meng Q."/>
            <person name="Yang Y."/>
            <person name="Chu C."/>
            <person name="Yan X."/>
            <person name="He J."/>
            <person name="Li S."/>
        </authorList>
    </citation>
    <scope>NUCLEOTIDE SEQUENCE [LARGE SCALE GENOMIC DNA]</scope>
    <source>
        <strain evidence="7 8">DE-13</strain>
    </source>
</reference>
<dbReference type="GO" id="GO:0019867">
    <property type="term" value="C:outer membrane"/>
    <property type="evidence" value="ECO:0007669"/>
    <property type="project" value="InterPro"/>
</dbReference>
<evidence type="ECO:0000256" key="1">
    <source>
        <dbReference type="ARBA" id="ARBA00022448"/>
    </source>
</evidence>
<gene>
    <name evidence="7" type="ORF">ATN00_11985</name>
</gene>
<evidence type="ECO:0000256" key="2">
    <source>
        <dbReference type="ARBA" id="ARBA00023136"/>
    </source>
</evidence>
<keyword evidence="2" id="KW-0472">Membrane</keyword>
<dbReference type="EMBL" id="CP013264">
    <property type="protein sequence ID" value="ALR20910.1"/>
    <property type="molecule type" value="Genomic_DNA"/>
</dbReference>
<evidence type="ECO:0000259" key="6">
    <source>
        <dbReference type="SMART" id="SM00965"/>
    </source>
</evidence>
<evidence type="ECO:0000313" key="7">
    <source>
        <dbReference type="EMBL" id="ALR20910.1"/>
    </source>
</evidence>
<dbReference type="SUPFAM" id="SSF74653">
    <property type="entry name" value="TolA/TonB C-terminal domain"/>
    <property type="match status" value="1"/>
</dbReference>
<dbReference type="RefSeq" id="WP_197413591.1">
    <property type="nucleotide sequence ID" value="NZ_CP013264.1"/>
</dbReference>
<keyword evidence="1" id="KW-0813">Transport</keyword>
<feature type="signal peptide" evidence="5">
    <location>
        <begin position="1"/>
        <end position="29"/>
    </location>
</feature>
<dbReference type="SMART" id="SM00965">
    <property type="entry name" value="STN"/>
    <property type="match status" value="1"/>
</dbReference>
<organism evidence="7 8">
    <name type="scientific">Sphingobium baderi</name>
    <dbReference type="NCBI Taxonomy" id="1332080"/>
    <lineage>
        <taxon>Bacteria</taxon>
        <taxon>Pseudomonadati</taxon>
        <taxon>Pseudomonadota</taxon>
        <taxon>Alphaproteobacteria</taxon>
        <taxon>Sphingomonadales</taxon>
        <taxon>Sphingomonadaceae</taxon>
        <taxon>Sphingobium</taxon>
    </lineage>
</organism>
<feature type="domain" description="Secretin/TonB short N-terminal" evidence="6">
    <location>
        <begin position="60"/>
        <end position="111"/>
    </location>
</feature>
<feature type="region of interest" description="Disordered" evidence="4">
    <location>
        <begin position="225"/>
        <end position="253"/>
    </location>
</feature>
<feature type="chain" id="PRO_5016451004" description="Secretin/TonB short N-terminal domain-containing protein" evidence="5">
    <location>
        <begin position="30"/>
        <end position="253"/>
    </location>
</feature>
<dbReference type="KEGG" id="sbd:ATN00_11985"/>
<evidence type="ECO:0000256" key="3">
    <source>
        <dbReference type="ARBA" id="ARBA00023237"/>
    </source>
</evidence>
<evidence type="ECO:0000313" key="8">
    <source>
        <dbReference type="Proteomes" id="UP000056968"/>
    </source>
</evidence>
<dbReference type="STRING" id="1332080.ATN00_11985"/>
<sequence>MSVRSLRLPALLAGTLCALWLVFAQSAFAQAANAMDERRYDIPAQPVAQALAEFATVSGVSILYRQSLAGDRHSTPLEGIYAAPAGLRHLLQGTGLSARFTGPNSAVIFVEGQQPPPIAPVPGTAAGLTALRLDMAEVRAPRTIGGTDTGAFSRYARRVQAEIFERLKRDGAYEGRSFNIEIAVRVDSAGRIDDVAFLRGSAEPDWDTRVRDILVGAHLSSPPPAGFNRSMRFEVETDRHASRNAPRRGRSRP</sequence>
<keyword evidence="3" id="KW-0998">Cell outer membrane</keyword>
<dbReference type="AlphaFoldDB" id="A0A0S3EZQ7"/>
<dbReference type="Gene3D" id="3.55.50.30">
    <property type="match status" value="1"/>
</dbReference>
<dbReference type="Proteomes" id="UP000056968">
    <property type="component" value="Chromosome"/>
</dbReference>
<name>A0A0S3EZQ7_9SPHN</name>
<accession>A0A0S3EZQ7</accession>
<proteinExistence type="predicted"/>
<feature type="compositionally biased region" description="Basic and acidic residues" evidence="4">
    <location>
        <begin position="231"/>
        <end position="241"/>
    </location>
</feature>
<keyword evidence="8" id="KW-1185">Reference proteome</keyword>
<keyword evidence="5" id="KW-0732">Signal</keyword>
<dbReference type="InterPro" id="IPR011662">
    <property type="entry name" value="Secretin/TonB_short_N"/>
</dbReference>
<protein>
    <recommendedName>
        <fullName evidence="6">Secretin/TonB short N-terminal domain-containing protein</fullName>
    </recommendedName>
</protein>
<evidence type="ECO:0000256" key="5">
    <source>
        <dbReference type="SAM" id="SignalP"/>
    </source>
</evidence>
<dbReference type="Pfam" id="PF13103">
    <property type="entry name" value="TonB_2"/>
    <property type="match status" value="1"/>
</dbReference>
<evidence type="ECO:0000256" key="4">
    <source>
        <dbReference type="SAM" id="MobiDB-lite"/>
    </source>
</evidence>